<feature type="region of interest" description="Disordered" evidence="1">
    <location>
        <begin position="61"/>
        <end position="82"/>
    </location>
</feature>
<accession>A0A183FQ22</accession>
<sequence>MRRVAGVHMRASRHRIAALTNQEGRRLAPSLRSNLKKGLLQDAGKTTKAVPAIVTSNVATTANAAASKPAAPRPPSRNKKWV</sequence>
<dbReference type="AlphaFoldDB" id="A0A183FQ22"/>
<feature type="compositionally biased region" description="Low complexity" evidence="1">
    <location>
        <begin position="61"/>
        <end position="70"/>
    </location>
</feature>
<name>A0A183FQ22_HELPZ</name>
<reference evidence="4" key="2">
    <citation type="submission" date="2019-09" db="UniProtKB">
        <authorList>
            <consortium name="WormBaseParasite"/>
        </authorList>
    </citation>
    <scope>IDENTIFICATION</scope>
</reference>
<protein>
    <submittedName>
        <fullName evidence="2 4">Uncharacterized protein</fullName>
    </submittedName>
</protein>
<dbReference type="OrthoDB" id="5873146at2759"/>
<dbReference type="WBParaSite" id="HPBE_0000979101-mRNA-1">
    <property type="protein sequence ID" value="HPBE_0000979101-mRNA-1"/>
    <property type="gene ID" value="HPBE_0000979101"/>
</dbReference>
<keyword evidence="3" id="KW-1185">Reference proteome</keyword>
<organism evidence="3 4">
    <name type="scientific">Heligmosomoides polygyrus</name>
    <name type="common">Parasitic roundworm</name>
    <dbReference type="NCBI Taxonomy" id="6339"/>
    <lineage>
        <taxon>Eukaryota</taxon>
        <taxon>Metazoa</taxon>
        <taxon>Ecdysozoa</taxon>
        <taxon>Nematoda</taxon>
        <taxon>Chromadorea</taxon>
        <taxon>Rhabditida</taxon>
        <taxon>Rhabditina</taxon>
        <taxon>Rhabditomorpha</taxon>
        <taxon>Strongyloidea</taxon>
        <taxon>Heligmosomidae</taxon>
        <taxon>Heligmosomoides</taxon>
    </lineage>
</organism>
<dbReference type="Proteomes" id="UP000050761">
    <property type="component" value="Unassembled WGS sequence"/>
</dbReference>
<accession>A0A3P7YXL8</accession>
<evidence type="ECO:0000313" key="4">
    <source>
        <dbReference type="WBParaSite" id="HPBE_0000979101-mRNA-1"/>
    </source>
</evidence>
<evidence type="ECO:0000313" key="3">
    <source>
        <dbReference type="Proteomes" id="UP000050761"/>
    </source>
</evidence>
<dbReference type="EMBL" id="UZAH01026550">
    <property type="protein sequence ID" value="VDO82289.1"/>
    <property type="molecule type" value="Genomic_DNA"/>
</dbReference>
<reference evidence="2 3" key="1">
    <citation type="submission" date="2018-11" db="EMBL/GenBank/DDBJ databases">
        <authorList>
            <consortium name="Pathogen Informatics"/>
        </authorList>
    </citation>
    <scope>NUCLEOTIDE SEQUENCE [LARGE SCALE GENOMIC DNA]</scope>
</reference>
<evidence type="ECO:0000313" key="2">
    <source>
        <dbReference type="EMBL" id="VDO82289.1"/>
    </source>
</evidence>
<evidence type="ECO:0000256" key="1">
    <source>
        <dbReference type="SAM" id="MobiDB-lite"/>
    </source>
</evidence>
<proteinExistence type="predicted"/>
<gene>
    <name evidence="2" type="ORF">HPBE_LOCUS9792</name>
</gene>